<dbReference type="AlphaFoldDB" id="A0A8R1IRJ3"/>
<keyword evidence="3" id="KW-1185">Reference proteome</keyword>
<name>A0A8R1IRJ3_CAEJA</name>
<feature type="transmembrane region" description="Helical" evidence="1">
    <location>
        <begin position="61"/>
        <end position="81"/>
    </location>
</feature>
<dbReference type="EnsemblMetazoa" id="CJA36928b.1">
    <property type="protein sequence ID" value="CJA36928b.1"/>
    <property type="gene ID" value="WBGene00212775"/>
</dbReference>
<keyword evidence="1" id="KW-0812">Transmembrane</keyword>
<proteinExistence type="predicted"/>
<accession>A0A8R1IRJ3</accession>
<reference evidence="3" key="1">
    <citation type="submission" date="2010-08" db="EMBL/GenBank/DDBJ databases">
        <authorList>
            <consortium name="Caenorhabditis japonica Sequencing Consortium"/>
            <person name="Wilson R.K."/>
        </authorList>
    </citation>
    <scope>NUCLEOTIDE SEQUENCE [LARGE SCALE GENOMIC DNA]</scope>
    <source>
        <strain evidence="3">DF5081</strain>
    </source>
</reference>
<keyword evidence="1" id="KW-1133">Transmembrane helix</keyword>
<keyword evidence="1" id="KW-0472">Membrane</keyword>
<evidence type="ECO:0000313" key="2">
    <source>
        <dbReference type="EnsemblMetazoa" id="CJA36928b.1"/>
    </source>
</evidence>
<protein>
    <submittedName>
        <fullName evidence="2">Uncharacterized protein</fullName>
    </submittedName>
</protein>
<evidence type="ECO:0000256" key="1">
    <source>
        <dbReference type="SAM" id="Phobius"/>
    </source>
</evidence>
<dbReference type="Proteomes" id="UP000005237">
    <property type="component" value="Unassembled WGS sequence"/>
</dbReference>
<feature type="transmembrane region" description="Helical" evidence="1">
    <location>
        <begin position="23"/>
        <end position="41"/>
    </location>
</feature>
<reference evidence="2" key="2">
    <citation type="submission" date="2022-06" db="UniProtKB">
        <authorList>
            <consortium name="EnsemblMetazoa"/>
        </authorList>
    </citation>
    <scope>IDENTIFICATION</scope>
    <source>
        <strain evidence="2">DF5081</strain>
    </source>
</reference>
<evidence type="ECO:0000313" key="3">
    <source>
        <dbReference type="Proteomes" id="UP000005237"/>
    </source>
</evidence>
<sequence>MLPLQMPPKETHEHNRTLANETWHFLICAGGILACYFVFGIQQERIVQGKYKLPDESVEKFTFTQALVFFLCTGNTIYAYLLRRKTEVDTVPTK</sequence>
<organism evidence="2 3">
    <name type="scientific">Caenorhabditis japonica</name>
    <dbReference type="NCBI Taxonomy" id="281687"/>
    <lineage>
        <taxon>Eukaryota</taxon>
        <taxon>Metazoa</taxon>
        <taxon>Ecdysozoa</taxon>
        <taxon>Nematoda</taxon>
        <taxon>Chromadorea</taxon>
        <taxon>Rhabditida</taxon>
        <taxon>Rhabditina</taxon>
        <taxon>Rhabditomorpha</taxon>
        <taxon>Rhabditoidea</taxon>
        <taxon>Rhabditidae</taxon>
        <taxon>Peloderinae</taxon>
        <taxon>Caenorhabditis</taxon>
    </lineage>
</organism>